<keyword evidence="7" id="KW-1185">Reference proteome</keyword>
<evidence type="ECO:0000313" key="6">
    <source>
        <dbReference type="EMBL" id="PAV79320.1"/>
    </source>
</evidence>
<protein>
    <recommendedName>
        <fullName evidence="2">N-acetylmuramoyl-L-alanine amidase</fullName>
        <ecNumber evidence="2">3.5.1.28</ecNumber>
    </recommendedName>
</protein>
<dbReference type="GO" id="GO:0008745">
    <property type="term" value="F:N-acetylmuramoyl-L-alanine amidase activity"/>
    <property type="evidence" value="ECO:0007669"/>
    <property type="project" value="UniProtKB-EC"/>
</dbReference>
<evidence type="ECO:0000256" key="4">
    <source>
        <dbReference type="ARBA" id="ARBA00023316"/>
    </source>
</evidence>
<dbReference type="STRING" id="2018661.A0A2A2KZH9"/>
<comment type="catalytic activity">
    <reaction evidence="1">
        <text>Hydrolyzes the link between N-acetylmuramoyl residues and L-amino acid residues in certain cell-wall glycopeptides.</text>
        <dbReference type="EC" id="3.5.1.28"/>
    </reaction>
</comment>
<dbReference type="GO" id="GO:0009253">
    <property type="term" value="P:peptidoglycan catabolic process"/>
    <property type="evidence" value="ECO:0007669"/>
    <property type="project" value="InterPro"/>
</dbReference>
<name>A0A2A2KZH9_9BILA</name>
<gene>
    <name evidence="6" type="ORF">WR25_23068</name>
</gene>
<evidence type="ECO:0000256" key="2">
    <source>
        <dbReference type="ARBA" id="ARBA00011901"/>
    </source>
</evidence>
<dbReference type="SMART" id="SM00644">
    <property type="entry name" value="Ami_2"/>
    <property type="match status" value="1"/>
</dbReference>
<evidence type="ECO:0000256" key="1">
    <source>
        <dbReference type="ARBA" id="ARBA00001561"/>
    </source>
</evidence>
<dbReference type="InterPro" id="IPR051206">
    <property type="entry name" value="NAMLAA_amidase_2"/>
</dbReference>
<reference evidence="6 7" key="1">
    <citation type="journal article" date="2017" name="Curr. Biol.">
        <title>Genome architecture and evolution of a unichromosomal asexual nematode.</title>
        <authorList>
            <person name="Fradin H."/>
            <person name="Zegar C."/>
            <person name="Gutwein M."/>
            <person name="Lucas J."/>
            <person name="Kovtun M."/>
            <person name="Corcoran D."/>
            <person name="Baugh L.R."/>
            <person name="Kiontke K."/>
            <person name="Gunsalus K."/>
            <person name="Fitch D.H."/>
            <person name="Piano F."/>
        </authorList>
    </citation>
    <scope>NUCLEOTIDE SEQUENCE [LARGE SCALE GENOMIC DNA]</scope>
    <source>
        <strain evidence="6">PF1309</strain>
    </source>
</reference>
<keyword evidence="4" id="KW-0961">Cell wall biogenesis/degradation</keyword>
<dbReference type="EMBL" id="LIAE01007431">
    <property type="protein sequence ID" value="PAV79320.1"/>
    <property type="molecule type" value="Genomic_DNA"/>
</dbReference>
<evidence type="ECO:0000256" key="3">
    <source>
        <dbReference type="ARBA" id="ARBA00022801"/>
    </source>
</evidence>
<dbReference type="InterPro" id="IPR002502">
    <property type="entry name" value="Amidase_domain"/>
</dbReference>
<keyword evidence="3" id="KW-0378">Hydrolase</keyword>
<dbReference type="EC" id="3.5.1.28" evidence="2"/>
<organism evidence="6 7">
    <name type="scientific">Diploscapter pachys</name>
    <dbReference type="NCBI Taxonomy" id="2018661"/>
    <lineage>
        <taxon>Eukaryota</taxon>
        <taxon>Metazoa</taxon>
        <taxon>Ecdysozoa</taxon>
        <taxon>Nematoda</taxon>
        <taxon>Chromadorea</taxon>
        <taxon>Rhabditida</taxon>
        <taxon>Rhabditina</taxon>
        <taxon>Rhabditomorpha</taxon>
        <taxon>Rhabditoidea</taxon>
        <taxon>Rhabditidae</taxon>
        <taxon>Diploscapter</taxon>
    </lineage>
</organism>
<dbReference type="PANTHER" id="PTHR30417">
    <property type="entry name" value="N-ACETYLMURAMOYL-L-ALANINE AMIDASE AMID"/>
    <property type="match status" value="1"/>
</dbReference>
<proteinExistence type="predicted"/>
<accession>A0A2A2KZH9</accession>
<dbReference type="GO" id="GO:0009254">
    <property type="term" value="P:peptidoglycan turnover"/>
    <property type="evidence" value="ECO:0007669"/>
    <property type="project" value="TreeGrafter"/>
</dbReference>
<evidence type="ECO:0000313" key="7">
    <source>
        <dbReference type="Proteomes" id="UP000218231"/>
    </source>
</evidence>
<dbReference type="Proteomes" id="UP000218231">
    <property type="component" value="Unassembled WGS sequence"/>
</dbReference>
<sequence>MGQSAYPSHTGLVARPEDRLSLTPLPCDPCGDCSSFAKELNIYDITWTTADFTLECINPQIILLHDTVTVGALQTVQNLHQEKLSVQYIGAIFQQVKDVYRAWHAGRGGFRTMTGDPNSNSIGIEAVNNGQTPLLESQLQSMYKLVGKLKKRWNVDDHMIISHGDIAPDRKMDISGYFHYKDLYAYLGIFLGLFDTGLSPAEQKIVLIDQQIGTEDYIANVQENLKQ</sequence>
<dbReference type="Pfam" id="PF01510">
    <property type="entry name" value="Amidase_2"/>
    <property type="match status" value="1"/>
</dbReference>
<dbReference type="InterPro" id="IPR036505">
    <property type="entry name" value="Amidase/PGRP_sf"/>
</dbReference>
<evidence type="ECO:0000259" key="5">
    <source>
        <dbReference type="SMART" id="SM00644"/>
    </source>
</evidence>
<dbReference type="AlphaFoldDB" id="A0A2A2KZH9"/>
<dbReference type="PANTHER" id="PTHR30417:SF1">
    <property type="entry name" value="N-ACETYLMURAMOYL-L-ALANINE AMIDASE AMID"/>
    <property type="match status" value="1"/>
</dbReference>
<comment type="caution">
    <text evidence="6">The sequence shown here is derived from an EMBL/GenBank/DDBJ whole genome shotgun (WGS) entry which is preliminary data.</text>
</comment>
<dbReference type="SUPFAM" id="SSF55846">
    <property type="entry name" value="N-acetylmuramoyl-L-alanine amidase-like"/>
    <property type="match status" value="1"/>
</dbReference>
<dbReference type="Gene3D" id="3.40.80.10">
    <property type="entry name" value="Peptidoglycan recognition protein-like"/>
    <property type="match status" value="1"/>
</dbReference>
<dbReference type="GO" id="GO:0071555">
    <property type="term" value="P:cell wall organization"/>
    <property type="evidence" value="ECO:0007669"/>
    <property type="project" value="UniProtKB-KW"/>
</dbReference>
<feature type="domain" description="N-acetylmuramoyl-L-alanine amidase" evidence="5">
    <location>
        <begin position="47"/>
        <end position="175"/>
    </location>
</feature>
<dbReference type="OrthoDB" id="6604114at2759"/>
<dbReference type="CDD" id="cd06583">
    <property type="entry name" value="PGRP"/>
    <property type="match status" value="1"/>
</dbReference>